<evidence type="ECO:0000259" key="10">
    <source>
        <dbReference type="PROSITE" id="PS52002"/>
    </source>
</evidence>
<keyword evidence="8 9" id="KW-0687">Ribonucleoprotein</keyword>
<dbReference type="CDD" id="cd01727">
    <property type="entry name" value="LSm8"/>
    <property type="match status" value="1"/>
</dbReference>
<dbReference type="SUPFAM" id="SSF50182">
    <property type="entry name" value="Sm-like ribonucleoproteins"/>
    <property type="match status" value="1"/>
</dbReference>
<comment type="subunit">
    <text evidence="9">LSm subunits form a heteromer with a doughnut shape.</text>
</comment>
<evidence type="ECO:0000256" key="8">
    <source>
        <dbReference type="ARBA" id="ARBA00023274"/>
    </source>
</evidence>
<comment type="caution">
    <text evidence="11">The sequence shown here is derived from an EMBL/GenBank/DDBJ whole genome shotgun (WGS) entry which is preliminary data.</text>
</comment>
<dbReference type="OrthoDB" id="10263346at2759"/>
<dbReference type="Gene3D" id="2.30.30.100">
    <property type="match status" value="1"/>
</dbReference>
<keyword evidence="7 9" id="KW-0539">Nucleus</keyword>
<evidence type="ECO:0000256" key="3">
    <source>
        <dbReference type="ARBA" id="ARBA00022664"/>
    </source>
</evidence>
<keyword evidence="3 9" id="KW-0507">mRNA processing</keyword>
<evidence type="ECO:0000256" key="2">
    <source>
        <dbReference type="ARBA" id="ARBA00006850"/>
    </source>
</evidence>
<dbReference type="InterPro" id="IPR001163">
    <property type="entry name" value="Sm_dom_euk/arc"/>
</dbReference>
<protein>
    <recommendedName>
        <fullName evidence="9">U6 snRNA-associated Sm-like protein LSm8</fullName>
    </recommendedName>
</protein>
<dbReference type="GO" id="GO:0071011">
    <property type="term" value="C:precatalytic spliceosome"/>
    <property type="evidence" value="ECO:0007669"/>
    <property type="project" value="TreeGrafter"/>
</dbReference>
<organism evidence="11 12">
    <name type="scientific">Genlisea aurea</name>
    <dbReference type="NCBI Taxonomy" id="192259"/>
    <lineage>
        <taxon>Eukaryota</taxon>
        <taxon>Viridiplantae</taxon>
        <taxon>Streptophyta</taxon>
        <taxon>Embryophyta</taxon>
        <taxon>Tracheophyta</taxon>
        <taxon>Spermatophyta</taxon>
        <taxon>Magnoliopsida</taxon>
        <taxon>eudicotyledons</taxon>
        <taxon>Gunneridae</taxon>
        <taxon>Pentapetalae</taxon>
        <taxon>asterids</taxon>
        <taxon>lamiids</taxon>
        <taxon>Lamiales</taxon>
        <taxon>Lentibulariaceae</taxon>
        <taxon>Genlisea</taxon>
    </lineage>
</organism>
<gene>
    <name evidence="9" type="primary">LSM8</name>
    <name evidence="11" type="ORF">M569_01050</name>
</gene>
<dbReference type="FunFam" id="2.30.30.100:FF:000035">
    <property type="entry name" value="U6 snRNA-associated Sm-like protein LSm8"/>
    <property type="match status" value="1"/>
</dbReference>
<reference evidence="11 12" key="1">
    <citation type="journal article" date="2013" name="BMC Genomics">
        <title>The miniature genome of a carnivorous plant Genlisea aurea contains a low number of genes and short non-coding sequences.</title>
        <authorList>
            <person name="Leushkin E.V."/>
            <person name="Sutormin R.A."/>
            <person name="Nabieva E.R."/>
            <person name="Penin A.A."/>
            <person name="Kondrashov A.S."/>
            <person name="Logacheva M.D."/>
        </authorList>
    </citation>
    <scope>NUCLEOTIDE SEQUENCE [LARGE SCALE GENOMIC DNA]</scope>
</reference>
<evidence type="ECO:0000256" key="6">
    <source>
        <dbReference type="ARBA" id="ARBA00023187"/>
    </source>
</evidence>
<dbReference type="GO" id="GO:0000398">
    <property type="term" value="P:mRNA splicing, via spliceosome"/>
    <property type="evidence" value="ECO:0007669"/>
    <property type="project" value="UniProtKB-UniRule"/>
</dbReference>
<proteinExistence type="inferred from homology"/>
<dbReference type="InterPro" id="IPR034103">
    <property type="entry name" value="Lsm8"/>
</dbReference>
<evidence type="ECO:0000313" key="12">
    <source>
        <dbReference type="Proteomes" id="UP000015453"/>
    </source>
</evidence>
<comment type="subcellular location">
    <subcellularLocation>
        <location evidence="1 9">Nucleus</location>
    </subcellularLocation>
</comment>
<keyword evidence="6 9" id="KW-0508">mRNA splicing</keyword>
<evidence type="ECO:0000256" key="4">
    <source>
        <dbReference type="ARBA" id="ARBA00022728"/>
    </source>
</evidence>
<dbReference type="InterPro" id="IPR044642">
    <property type="entry name" value="PTHR15588"/>
</dbReference>
<dbReference type="AlphaFoldDB" id="S8EM08"/>
<dbReference type="InterPro" id="IPR010920">
    <property type="entry name" value="LSM_dom_sf"/>
</dbReference>
<keyword evidence="12" id="KW-1185">Reference proteome</keyword>
<dbReference type="PANTHER" id="PTHR15588:SF9">
    <property type="entry name" value="U6 SNRNA-ASSOCIATED SM-LIKE PROTEIN LSM8"/>
    <property type="match status" value="1"/>
</dbReference>
<dbReference type="GO" id="GO:0003729">
    <property type="term" value="F:mRNA binding"/>
    <property type="evidence" value="ECO:0007669"/>
    <property type="project" value="TreeGrafter"/>
</dbReference>
<dbReference type="InterPro" id="IPR047575">
    <property type="entry name" value="Sm"/>
</dbReference>
<dbReference type="Proteomes" id="UP000015453">
    <property type="component" value="Unassembled WGS sequence"/>
</dbReference>
<evidence type="ECO:0000256" key="5">
    <source>
        <dbReference type="ARBA" id="ARBA00022884"/>
    </source>
</evidence>
<evidence type="ECO:0000256" key="9">
    <source>
        <dbReference type="RuleBase" id="RU365048"/>
    </source>
</evidence>
<name>S8EM08_9LAMI</name>
<evidence type="ECO:0000256" key="7">
    <source>
        <dbReference type="ARBA" id="ARBA00023242"/>
    </source>
</evidence>
<evidence type="ECO:0000313" key="11">
    <source>
        <dbReference type="EMBL" id="EPS73712.1"/>
    </source>
</evidence>
<dbReference type="Pfam" id="PF01423">
    <property type="entry name" value="LSM"/>
    <property type="match status" value="1"/>
</dbReference>
<dbReference type="SMART" id="SM00651">
    <property type="entry name" value="Sm"/>
    <property type="match status" value="1"/>
</dbReference>
<evidence type="ECO:0000256" key="1">
    <source>
        <dbReference type="ARBA" id="ARBA00004123"/>
    </source>
</evidence>
<sequence>MATGAGLEALVDQTISVITNDGRNIVGVLKGFDQAINLILDESHERVYSTKEGVQQLVLGLYIIRGDNISVVGEIDEELDAGLDLSKVRGRPLKPVIH</sequence>
<dbReference type="GO" id="GO:0005688">
    <property type="term" value="C:U6 snRNP"/>
    <property type="evidence" value="ECO:0007669"/>
    <property type="project" value="UniProtKB-UniRule"/>
</dbReference>
<comment type="function">
    <text evidence="9">Plays role in pre-mRNA splicing as component of the U4/U6-U5 tri-snRNP complex that is involved in spliceosome assembly, and as component of the precatalytic spliceosome (spliceosome B complex). The heptameric LSM2-8 complex binds specifically to the 3'-terminal U-tract of U6 snRNA.</text>
</comment>
<accession>S8EM08</accession>
<keyword evidence="5 9" id="KW-0694">RNA-binding</keyword>
<dbReference type="EMBL" id="AUSU01000339">
    <property type="protein sequence ID" value="EPS73712.1"/>
    <property type="molecule type" value="Genomic_DNA"/>
</dbReference>
<comment type="similarity">
    <text evidence="2 9">Belongs to the snRNP Sm proteins family.</text>
</comment>
<dbReference type="PANTHER" id="PTHR15588">
    <property type="entry name" value="LSM1"/>
    <property type="match status" value="1"/>
</dbReference>
<keyword evidence="4 9" id="KW-0747">Spliceosome</keyword>
<feature type="domain" description="Sm" evidence="10">
    <location>
        <begin position="2"/>
        <end position="78"/>
    </location>
</feature>
<dbReference type="PROSITE" id="PS52002">
    <property type="entry name" value="SM"/>
    <property type="match status" value="1"/>
</dbReference>
<dbReference type="GO" id="GO:0046540">
    <property type="term" value="C:U4/U6 x U5 tri-snRNP complex"/>
    <property type="evidence" value="ECO:0007669"/>
    <property type="project" value="UniProtKB-UniRule"/>
</dbReference>